<feature type="binding site" evidence="5">
    <location>
        <position position="236"/>
    </location>
    <ligand>
        <name>S-adenosyl-L-methionine</name>
        <dbReference type="ChEBI" id="CHEBI:59789"/>
    </ligand>
</feature>
<evidence type="ECO:0000256" key="4">
    <source>
        <dbReference type="ARBA" id="ARBA00022884"/>
    </source>
</evidence>
<evidence type="ECO:0000256" key="1">
    <source>
        <dbReference type="ARBA" id="ARBA00022603"/>
    </source>
</evidence>
<proteinExistence type="inferred from homology"/>
<feature type="domain" description="SAM-dependent MTase RsmB/NOP-type" evidence="6">
    <location>
        <begin position="105"/>
        <end position="395"/>
    </location>
</feature>
<feature type="active site" description="Nucleophile" evidence="5">
    <location>
        <position position="337"/>
    </location>
</feature>
<keyword evidence="8" id="KW-1185">Reference proteome</keyword>
<dbReference type="InterPro" id="IPR023267">
    <property type="entry name" value="RCMT"/>
</dbReference>
<comment type="similarity">
    <text evidence="5">Belongs to the class I-like SAM-binding methyltransferase superfamily. RsmB/NOP family.</text>
</comment>
<evidence type="ECO:0000256" key="2">
    <source>
        <dbReference type="ARBA" id="ARBA00022679"/>
    </source>
</evidence>
<organism evidence="7 8">
    <name type="scientific">Aurantiacibacter flavus</name>
    <dbReference type="NCBI Taxonomy" id="3145232"/>
    <lineage>
        <taxon>Bacteria</taxon>
        <taxon>Pseudomonadati</taxon>
        <taxon>Pseudomonadota</taxon>
        <taxon>Alphaproteobacteria</taxon>
        <taxon>Sphingomonadales</taxon>
        <taxon>Erythrobacteraceae</taxon>
        <taxon>Aurantiacibacter</taxon>
    </lineage>
</organism>
<dbReference type="PANTHER" id="PTHR22807">
    <property type="entry name" value="NOP2 YEAST -RELATED NOL1/NOP2/FMU SUN DOMAIN-CONTAINING"/>
    <property type="match status" value="1"/>
</dbReference>
<name>A0ABV0CTD0_9SPHN</name>
<accession>A0ABV0CTD0</accession>
<dbReference type="CDD" id="cd02440">
    <property type="entry name" value="AdoMet_MTases"/>
    <property type="match status" value="1"/>
</dbReference>
<reference evidence="7 8" key="1">
    <citation type="submission" date="2024-05" db="EMBL/GenBank/DDBJ databases">
        <authorList>
            <person name="Park S."/>
        </authorList>
    </citation>
    <scope>NUCLEOTIDE SEQUENCE [LARGE SCALE GENOMIC DNA]</scope>
    <source>
        <strain evidence="7 8">DGU5</strain>
    </source>
</reference>
<dbReference type="GO" id="GO:0032259">
    <property type="term" value="P:methylation"/>
    <property type="evidence" value="ECO:0007669"/>
    <property type="project" value="UniProtKB-KW"/>
</dbReference>
<dbReference type="SUPFAM" id="SSF53335">
    <property type="entry name" value="S-adenosyl-L-methionine-dependent methyltransferases"/>
    <property type="match status" value="1"/>
</dbReference>
<evidence type="ECO:0000259" key="6">
    <source>
        <dbReference type="PROSITE" id="PS51686"/>
    </source>
</evidence>
<feature type="binding site" evidence="5">
    <location>
        <position position="284"/>
    </location>
    <ligand>
        <name>S-adenosyl-L-methionine</name>
        <dbReference type="ChEBI" id="CHEBI:59789"/>
    </ligand>
</feature>
<evidence type="ECO:0000313" key="7">
    <source>
        <dbReference type="EMBL" id="MEN7536128.1"/>
    </source>
</evidence>
<dbReference type="RefSeq" id="WP_346783580.1">
    <property type="nucleotide sequence ID" value="NZ_JBDLBR010000001.1"/>
</dbReference>
<keyword evidence="4 5" id="KW-0694">RNA-binding</keyword>
<dbReference type="GO" id="GO:0008168">
    <property type="term" value="F:methyltransferase activity"/>
    <property type="evidence" value="ECO:0007669"/>
    <property type="project" value="UniProtKB-KW"/>
</dbReference>
<dbReference type="PROSITE" id="PS51686">
    <property type="entry name" value="SAM_MT_RSMB_NOP"/>
    <property type="match status" value="1"/>
</dbReference>
<dbReference type="Proteomes" id="UP001484535">
    <property type="component" value="Unassembled WGS sequence"/>
</dbReference>
<evidence type="ECO:0000256" key="3">
    <source>
        <dbReference type="ARBA" id="ARBA00022691"/>
    </source>
</evidence>
<dbReference type="InterPro" id="IPR001678">
    <property type="entry name" value="MeTrfase_RsmB-F_NOP2_dom"/>
</dbReference>
<evidence type="ECO:0000313" key="8">
    <source>
        <dbReference type="Proteomes" id="UP001484535"/>
    </source>
</evidence>
<comment type="caution">
    <text evidence="5">Lacks conserved residue(s) required for the propagation of feature annotation.</text>
</comment>
<evidence type="ECO:0000256" key="5">
    <source>
        <dbReference type="PROSITE-ProRule" id="PRU01023"/>
    </source>
</evidence>
<keyword evidence="1 5" id="KW-0489">Methyltransferase</keyword>
<dbReference type="InterPro" id="IPR049560">
    <property type="entry name" value="MeTrfase_RsmB-F_NOP2_cat"/>
</dbReference>
<dbReference type="Gene3D" id="3.40.50.150">
    <property type="entry name" value="Vaccinia Virus protein VP39"/>
    <property type="match status" value="1"/>
</dbReference>
<dbReference type="PANTHER" id="PTHR22807:SF53">
    <property type="entry name" value="RIBOSOMAL RNA SMALL SUBUNIT METHYLTRANSFERASE B-RELATED"/>
    <property type="match status" value="1"/>
</dbReference>
<dbReference type="InterPro" id="IPR029063">
    <property type="entry name" value="SAM-dependent_MTases_sf"/>
</dbReference>
<protein>
    <submittedName>
        <fullName evidence="7">RsmB/NOP family class I SAM-dependent RNA methyltransferase</fullName>
        <ecNumber evidence="7">2.1.1.-</ecNumber>
    </submittedName>
</protein>
<feature type="binding site" evidence="5">
    <location>
        <position position="263"/>
    </location>
    <ligand>
        <name>S-adenosyl-L-methionine</name>
        <dbReference type="ChEBI" id="CHEBI:59789"/>
    </ligand>
</feature>
<gene>
    <name evidence="7" type="ORF">ABDJ38_02945</name>
</gene>
<dbReference type="Pfam" id="PF01189">
    <property type="entry name" value="Methyltr_RsmB-F"/>
    <property type="match status" value="1"/>
</dbReference>
<dbReference type="EC" id="2.1.1.-" evidence="7"/>
<dbReference type="EMBL" id="JBDLBR010000001">
    <property type="protein sequence ID" value="MEN7536128.1"/>
    <property type="molecule type" value="Genomic_DNA"/>
</dbReference>
<keyword evidence="3 5" id="KW-0949">S-adenosyl-L-methionine</keyword>
<dbReference type="PRINTS" id="PR02008">
    <property type="entry name" value="RCMTFAMILY"/>
</dbReference>
<keyword evidence="2 5" id="KW-0808">Transferase</keyword>
<sequence>MIPSARVQAAIDVLDLVIAAANNAGAPADRILADWFKNHRFAGSKDKRAIRELVYDVIRFCGPVPKTGRAAMLALATESEEHDWLIDLFDGSNYGPAEPAEGEKVAETGFAPAWLEERLAASGLEAEDAIALLDRAPLDLRVNTLKAEPQALDLPEEGEALSFANALRLTTGTRVEQWDAYTQGLIEVQDAGSQLACAAVGAQPGELVIDLCAGAGGKTLALAAQMANEGTLVAADTDRRRLSQLAPRAERAGATNVTEVLLDPGREAEALAAFAGKADRVLVDAPCSGTGTWRRNPEARWRLTPRELERLTQLQARLMGVAAELLRPGGQLTYVTCSLLDEEGAGQVEAFLAAHPGWQAQATALPLGRSRGTGWRLDPLRDATDGFFIACISKP</sequence>
<comment type="caution">
    <text evidence="7">The sequence shown here is derived from an EMBL/GenBank/DDBJ whole genome shotgun (WGS) entry which is preliminary data.</text>
</comment>